<feature type="transmembrane region" description="Helical" evidence="1">
    <location>
        <begin position="35"/>
        <end position="52"/>
    </location>
</feature>
<proteinExistence type="predicted"/>
<comment type="caution">
    <text evidence="2">The sequence shown here is derived from an EMBL/GenBank/DDBJ whole genome shotgun (WGS) entry which is preliminary data.</text>
</comment>
<dbReference type="EMBL" id="JAINZW010000006">
    <property type="protein sequence ID" value="MBZ4040414.1"/>
    <property type="molecule type" value="Genomic_DNA"/>
</dbReference>
<protein>
    <submittedName>
        <fullName evidence="2">Uncharacterized protein</fullName>
    </submittedName>
</protein>
<dbReference type="Proteomes" id="UP001430954">
    <property type="component" value="Unassembled WGS sequence"/>
</dbReference>
<keyword evidence="3" id="KW-1185">Reference proteome</keyword>
<accession>A0ABS7T942</accession>
<evidence type="ECO:0000256" key="1">
    <source>
        <dbReference type="SAM" id="Phobius"/>
    </source>
</evidence>
<sequence length="72" mass="7830">MDNNMNPEIAQRIPLLVIGISLNTLGIVMDGLGLWRIALIVLGIGMMLAFLLQAMRIAREAQASDDDATRGH</sequence>
<evidence type="ECO:0000313" key="3">
    <source>
        <dbReference type="Proteomes" id="UP001430954"/>
    </source>
</evidence>
<reference evidence="2 3" key="1">
    <citation type="submission" date="2021-09" db="EMBL/GenBank/DDBJ databases">
        <title>Lysobacter sp. 13A isolated from the river sediment.</title>
        <authorList>
            <person name="Liu H."/>
            <person name="Li S."/>
            <person name="Mao S."/>
        </authorList>
    </citation>
    <scope>NUCLEOTIDE SEQUENCE [LARGE SCALE GENOMIC DNA]</scope>
    <source>
        <strain evidence="2 3">13A</strain>
    </source>
</reference>
<evidence type="ECO:0000313" key="2">
    <source>
        <dbReference type="EMBL" id="MBZ4040414.1"/>
    </source>
</evidence>
<keyword evidence="1" id="KW-0472">Membrane</keyword>
<name>A0ABS7T942_9GAMM</name>
<gene>
    <name evidence="2" type="ORF">K6753_12820</name>
</gene>
<feature type="transmembrane region" description="Helical" evidence="1">
    <location>
        <begin position="12"/>
        <end position="29"/>
    </location>
</feature>
<keyword evidence="1" id="KW-0812">Transmembrane</keyword>
<organism evidence="2 3">
    <name type="scientific">Novilysobacter selenitireducens</name>
    <dbReference type="NCBI Taxonomy" id="2872639"/>
    <lineage>
        <taxon>Bacteria</taxon>
        <taxon>Pseudomonadati</taxon>
        <taxon>Pseudomonadota</taxon>
        <taxon>Gammaproteobacteria</taxon>
        <taxon>Lysobacterales</taxon>
        <taxon>Lysobacteraceae</taxon>
        <taxon>Novilysobacter</taxon>
    </lineage>
</organism>
<dbReference type="RefSeq" id="WP_223676861.1">
    <property type="nucleotide sequence ID" value="NZ_JAINZW010000006.1"/>
</dbReference>
<keyword evidence="1" id="KW-1133">Transmembrane helix</keyword>